<reference evidence="4" key="2">
    <citation type="journal article" date="2021" name="PeerJ">
        <title>Extensive microbial diversity within the chicken gut microbiome revealed by metagenomics and culture.</title>
        <authorList>
            <person name="Gilroy R."/>
            <person name="Ravi A."/>
            <person name="Getino M."/>
            <person name="Pursley I."/>
            <person name="Horton D.L."/>
            <person name="Alikhan N.F."/>
            <person name="Baker D."/>
            <person name="Gharbi K."/>
            <person name="Hall N."/>
            <person name="Watson M."/>
            <person name="Adriaenssens E.M."/>
            <person name="Foster-Nyarko E."/>
            <person name="Jarju S."/>
            <person name="Secka A."/>
            <person name="Antonio M."/>
            <person name="Oren A."/>
            <person name="Chaudhuri R.R."/>
            <person name="La Ragione R."/>
            <person name="Hildebrand F."/>
            <person name="Pallen M.J."/>
        </authorList>
    </citation>
    <scope>NUCLEOTIDE SEQUENCE</scope>
    <source>
        <strain evidence="4">ChiSjej5B23-6657</strain>
    </source>
</reference>
<comment type="caution">
    <text evidence="4">The sequence shown here is derived from an EMBL/GenBank/DDBJ whole genome shotgun (WGS) entry which is preliminary data.</text>
</comment>
<dbReference type="SUPFAM" id="SSF46689">
    <property type="entry name" value="Homeodomain-like"/>
    <property type="match status" value="1"/>
</dbReference>
<sequence>MDIRVRYTKKAIAGAFLERLEEKPVNRITVREVCDGAGINRSTFYKYYHDCFDLMEQLENEALLQMDQLLDQAKNGGLTEILTPTMQTLKEHQKLIRLHLRSDEGSRFVRKLVGHSLARLELELSGFARSELSLEERDRVKAFLVGGCIGVIEYWMYGGMRQDSQEVMDSMERLCRLLSKY</sequence>
<feature type="domain" description="HTH tetR-type" evidence="3">
    <location>
        <begin position="6"/>
        <end position="66"/>
    </location>
</feature>
<dbReference type="InterPro" id="IPR050624">
    <property type="entry name" value="HTH-type_Tx_Regulator"/>
</dbReference>
<evidence type="ECO:0000313" key="4">
    <source>
        <dbReference type="EMBL" id="HIR69960.1"/>
    </source>
</evidence>
<protein>
    <submittedName>
        <fullName evidence="4">TetR/AcrR family transcriptional regulator C-terminal domain-containing protein</fullName>
    </submittedName>
</protein>
<evidence type="ECO:0000313" key="5">
    <source>
        <dbReference type="Proteomes" id="UP000823912"/>
    </source>
</evidence>
<organism evidence="4 5">
    <name type="scientific">Candidatus Pullilachnospira gallistercoris</name>
    <dbReference type="NCBI Taxonomy" id="2840911"/>
    <lineage>
        <taxon>Bacteria</taxon>
        <taxon>Bacillati</taxon>
        <taxon>Bacillota</taxon>
        <taxon>Clostridia</taxon>
        <taxon>Lachnospirales</taxon>
        <taxon>Lachnospiraceae</taxon>
        <taxon>Lachnospiraceae incertae sedis</taxon>
        <taxon>Candidatus Pullilachnospira</taxon>
    </lineage>
</organism>
<accession>A0A9D1E7W7</accession>
<reference evidence="4" key="1">
    <citation type="submission" date="2020-10" db="EMBL/GenBank/DDBJ databases">
        <authorList>
            <person name="Gilroy R."/>
        </authorList>
    </citation>
    <scope>NUCLEOTIDE SEQUENCE</scope>
    <source>
        <strain evidence="4">ChiSjej5B23-6657</strain>
    </source>
</reference>
<dbReference type="AlphaFoldDB" id="A0A9D1E7W7"/>
<dbReference type="PROSITE" id="PS50977">
    <property type="entry name" value="HTH_TETR_2"/>
    <property type="match status" value="1"/>
</dbReference>
<dbReference type="Proteomes" id="UP000823912">
    <property type="component" value="Unassembled WGS sequence"/>
</dbReference>
<keyword evidence="1 2" id="KW-0238">DNA-binding</keyword>
<evidence type="ECO:0000259" key="3">
    <source>
        <dbReference type="PROSITE" id="PS50977"/>
    </source>
</evidence>
<dbReference type="InterPro" id="IPR039532">
    <property type="entry name" value="TetR_C_Firmicutes"/>
</dbReference>
<evidence type="ECO:0000256" key="2">
    <source>
        <dbReference type="PROSITE-ProRule" id="PRU00335"/>
    </source>
</evidence>
<dbReference type="InterPro" id="IPR009057">
    <property type="entry name" value="Homeodomain-like_sf"/>
</dbReference>
<dbReference type="Gene3D" id="1.10.357.10">
    <property type="entry name" value="Tetracycline Repressor, domain 2"/>
    <property type="match status" value="1"/>
</dbReference>
<dbReference type="EMBL" id="DVHM01000031">
    <property type="protein sequence ID" value="HIR69960.1"/>
    <property type="molecule type" value="Genomic_DNA"/>
</dbReference>
<dbReference type="PANTHER" id="PTHR43479">
    <property type="entry name" value="ACREF/ENVCD OPERON REPRESSOR-RELATED"/>
    <property type="match status" value="1"/>
</dbReference>
<name>A0A9D1E7W7_9FIRM</name>
<dbReference type="Pfam" id="PF14278">
    <property type="entry name" value="TetR_C_8"/>
    <property type="match status" value="1"/>
</dbReference>
<dbReference type="InterPro" id="IPR001647">
    <property type="entry name" value="HTH_TetR"/>
</dbReference>
<dbReference type="GO" id="GO:0003677">
    <property type="term" value="F:DNA binding"/>
    <property type="evidence" value="ECO:0007669"/>
    <property type="project" value="UniProtKB-UniRule"/>
</dbReference>
<gene>
    <name evidence="4" type="ORF">IAA55_01620</name>
</gene>
<evidence type="ECO:0000256" key="1">
    <source>
        <dbReference type="ARBA" id="ARBA00023125"/>
    </source>
</evidence>
<proteinExistence type="predicted"/>
<feature type="DNA-binding region" description="H-T-H motif" evidence="2">
    <location>
        <begin position="29"/>
        <end position="48"/>
    </location>
</feature>
<dbReference type="PANTHER" id="PTHR43479:SF7">
    <property type="entry name" value="TETR-FAMILY TRANSCRIPTIONAL REGULATOR"/>
    <property type="match status" value="1"/>
</dbReference>